<dbReference type="GO" id="GO:0008747">
    <property type="term" value="F:N-acetylneuraminate lyase activity"/>
    <property type="evidence" value="ECO:0007669"/>
    <property type="project" value="TreeGrafter"/>
</dbReference>
<dbReference type="PRINTS" id="PR00146">
    <property type="entry name" value="DHPICSNTHASE"/>
</dbReference>
<evidence type="ECO:0000256" key="2">
    <source>
        <dbReference type="PIRNR" id="PIRNR001365"/>
    </source>
</evidence>
<dbReference type="Pfam" id="PF00701">
    <property type="entry name" value="DHDPS"/>
    <property type="match status" value="1"/>
</dbReference>
<protein>
    <submittedName>
        <fullName evidence="5">Dihydrodipicolinate synthase family protein</fullName>
    </submittedName>
</protein>
<dbReference type="Proteomes" id="UP000621560">
    <property type="component" value="Unassembled WGS sequence"/>
</dbReference>
<evidence type="ECO:0000256" key="1">
    <source>
        <dbReference type="ARBA" id="ARBA00023239"/>
    </source>
</evidence>
<proteinExistence type="inferred from homology"/>
<organism evidence="5 6">
    <name type="scientific">Paenibacillus sabuli</name>
    <dbReference type="NCBI Taxonomy" id="2772509"/>
    <lineage>
        <taxon>Bacteria</taxon>
        <taxon>Bacillati</taxon>
        <taxon>Bacillota</taxon>
        <taxon>Bacilli</taxon>
        <taxon>Bacillales</taxon>
        <taxon>Paenibacillaceae</taxon>
        <taxon>Paenibacillus</taxon>
    </lineage>
</organism>
<feature type="active site" description="Proton donor/acceptor" evidence="3">
    <location>
        <position position="139"/>
    </location>
</feature>
<dbReference type="PANTHER" id="PTHR42849:SF1">
    <property type="entry name" value="N-ACETYLNEURAMINATE LYASE"/>
    <property type="match status" value="1"/>
</dbReference>
<feature type="active site" description="Schiff-base intermediate with substrate" evidence="3">
    <location>
        <position position="167"/>
    </location>
</feature>
<comment type="similarity">
    <text evidence="2">Belongs to the DapA family.</text>
</comment>
<feature type="binding site" evidence="4">
    <location>
        <position position="209"/>
    </location>
    <ligand>
        <name>pyruvate</name>
        <dbReference type="ChEBI" id="CHEBI:15361"/>
    </ligand>
</feature>
<sequence>MTIETKPYQGVYVAMNSCYDEGGRISTAAVRKNARFLAGAGVQGLYIGGSSGEGFLQTLDERKQVLEAVLEEVGSELTVIAQVGCLSTADSVELAAHAAQAGAHAISSVPPFYYAVSEAAVERHWLAMIEAAGLPFIMYHIPAATNFRLSAGLFGRMLEHPLVAGLKITTPSTYELQRYKALGGTRFTVFNGPDEQFLAGRMMGADAGIGGTYGIMPELFVRIERAFRSGDIAAAQRWQFAVNDIIEALLSLPVYGAIKALLQLRGLDCGAPRLPLEPIGEAHRPAVEVIHARIMREVEAEG</sequence>
<dbReference type="RefSeq" id="WP_190921753.1">
    <property type="nucleotide sequence ID" value="NZ_JACXIZ010000087.1"/>
</dbReference>
<dbReference type="PIRSF" id="PIRSF001365">
    <property type="entry name" value="DHDPS"/>
    <property type="match status" value="1"/>
</dbReference>
<accession>A0A927C029</accession>
<dbReference type="SUPFAM" id="SSF51569">
    <property type="entry name" value="Aldolase"/>
    <property type="match status" value="1"/>
</dbReference>
<comment type="caution">
    <text evidence="5">The sequence shown here is derived from an EMBL/GenBank/DDBJ whole genome shotgun (WGS) entry which is preliminary data.</text>
</comment>
<gene>
    <name evidence="5" type="ORF">IDH44_26105</name>
</gene>
<dbReference type="PANTHER" id="PTHR42849">
    <property type="entry name" value="N-ACETYLNEURAMINATE LYASE"/>
    <property type="match status" value="1"/>
</dbReference>
<dbReference type="InterPro" id="IPR013785">
    <property type="entry name" value="Aldolase_TIM"/>
</dbReference>
<evidence type="ECO:0000313" key="6">
    <source>
        <dbReference type="Proteomes" id="UP000621560"/>
    </source>
</evidence>
<dbReference type="AlphaFoldDB" id="A0A927C029"/>
<dbReference type="Gene3D" id="3.20.20.70">
    <property type="entry name" value="Aldolase class I"/>
    <property type="match status" value="1"/>
</dbReference>
<dbReference type="GO" id="GO:0019262">
    <property type="term" value="P:N-acetylneuraminate catabolic process"/>
    <property type="evidence" value="ECO:0007669"/>
    <property type="project" value="TreeGrafter"/>
</dbReference>
<dbReference type="EMBL" id="JACXIZ010000087">
    <property type="protein sequence ID" value="MBD2848659.1"/>
    <property type="molecule type" value="Genomic_DNA"/>
</dbReference>
<keyword evidence="1 2" id="KW-0456">Lyase</keyword>
<dbReference type="SMART" id="SM01130">
    <property type="entry name" value="DHDPS"/>
    <property type="match status" value="1"/>
</dbReference>
<evidence type="ECO:0000256" key="3">
    <source>
        <dbReference type="PIRSR" id="PIRSR001365-1"/>
    </source>
</evidence>
<dbReference type="GO" id="GO:0005829">
    <property type="term" value="C:cytosol"/>
    <property type="evidence" value="ECO:0007669"/>
    <property type="project" value="TreeGrafter"/>
</dbReference>
<keyword evidence="6" id="KW-1185">Reference proteome</keyword>
<name>A0A927C029_9BACL</name>
<evidence type="ECO:0000313" key="5">
    <source>
        <dbReference type="EMBL" id="MBD2848659.1"/>
    </source>
</evidence>
<evidence type="ECO:0000256" key="4">
    <source>
        <dbReference type="PIRSR" id="PIRSR001365-2"/>
    </source>
</evidence>
<reference evidence="5" key="1">
    <citation type="submission" date="2020-09" db="EMBL/GenBank/DDBJ databases">
        <title>A novel bacterium of genus Paenibacillus, isolated from South China Sea.</title>
        <authorList>
            <person name="Huang H."/>
            <person name="Mo K."/>
            <person name="Hu Y."/>
        </authorList>
    </citation>
    <scope>NUCLEOTIDE SEQUENCE</scope>
    <source>
        <strain evidence="5">IB182496</strain>
    </source>
</reference>
<dbReference type="InterPro" id="IPR002220">
    <property type="entry name" value="DapA-like"/>
</dbReference>